<dbReference type="Proteomes" id="UP000321393">
    <property type="component" value="Unassembled WGS sequence"/>
</dbReference>
<evidence type="ECO:0000313" key="1">
    <source>
        <dbReference type="EMBL" id="KAA0053428.1"/>
    </source>
</evidence>
<name>A0A5A7UED9_CUCMM</name>
<sequence length="218" mass="24930">MRILIPYPPQLRLHVQLAINFASRSGFLPWLSTDPKSSLSGFPPFKKLGKIWCKKRKAKIVIFDCVSGAAVLENRCPFLVSLSSPLSLSVPPSFTLSLPLCTMALFPNSVHKFDLFQKLNIFDSLPQDRPQWVTLQIVMTPLVGTHEHSRNMELEKFVHKHVKIPISITQGVKKPISPHAVRFSSTINVFVRDTFPVWCLKFAMFHHNILRLLRTSYR</sequence>
<accession>A0A5A7UED9</accession>
<dbReference type="EMBL" id="SSTE01009449">
    <property type="protein sequence ID" value="KAA0053428.1"/>
    <property type="molecule type" value="Genomic_DNA"/>
</dbReference>
<dbReference type="OrthoDB" id="5587616at2759"/>
<proteinExistence type="predicted"/>
<organism evidence="1 2">
    <name type="scientific">Cucumis melo var. makuwa</name>
    <name type="common">Oriental melon</name>
    <dbReference type="NCBI Taxonomy" id="1194695"/>
    <lineage>
        <taxon>Eukaryota</taxon>
        <taxon>Viridiplantae</taxon>
        <taxon>Streptophyta</taxon>
        <taxon>Embryophyta</taxon>
        <taxon>Tracheophyta</taxon>
        <taxon>Spermatophyta</taxon>
        <taxon>Magnoliopsida</taxon>
        <taxon>eudicotyledons</taxon>
        <taxon>Gunneridae</taxon>
        <taxon>Pentapetalae</taxon>
        <taxon>rosids</taxon>
        <taxon>fabids</taxon>
        <taxon>Cucurbitales</taxon>
        <taxon>Cucurbitaceae</taxon>
        <taxon>Benincaseae</taxon>
        <taxon>Cucumis</taxon>
    </lineage>
</organism>
<protein>
    <submittedName>
        <fullName evidence="1">(R)-mandelonitrile lyase 1-like</fullName>
    </submittedName>
</protein>
<dbReference type="GO" id="GO:0016829">
    <property type="term" value="F:lyase activity"/>
    <property type="evidence" value="ECO:0007669"/>
    <property type="project" value="UniProtKB-KW"/>
</dbReference>
<dbReference type="AlphaFoldDB" id="A0A5A7UED9"/>
<evidence type="ECO:0000313" key="2">
    <source>
        <dbReference type="Proteomes" id="UP000321393"/>
    </source>
</evidence>
<comment type="caution">
    <text evidence="1">The sequence shown here is derived from an EMBL/GenBank/DDBJ whole genome shotgun (WGS) entry which is preliminary data.</text>
</comment>
<gene>
    <name evidence="1" type="ORF">E6C27_scaffold428G00990</name>
</gene>
<keyword evidence="1" id="KW-0456">Lyase</keyword>
<reference evidence="1 2" key="1">
    <citation type="submission" date="2019-08" db="EMBL/GenBank/DDBJ databases">
        <title>Draft genome sequences of two oriental melons (Cucumis melo L. var makuwa).</title>
        <authorList>
            <person name="Kwon S.-Y."/>
        </authorList>
    </citation>
    <scope>NUCLEOTIDE SEQUENCE [LARGE SCALE GENOMIC DNA]</scope>
    <source>
        <strain evidence="2">cv. SW 3</strain>
        <tissue evidence="1">Leaf</tissue>
    </source>
</reference>